<sequence>MAARDMADGGLSVLMLEARGRVGGRTYTVESKGFRYEMGGTWVTRHMAYLFKEMLRYKLDRDLILTHD</sequence>
<gene>
    <name evidence="2" type="ORF">BDV30DRAFT_241957</name>
</gene>
<dbReference type="InterPro" id="IPR036188">
    <property type="entry name" value="FAD/NAD-bd_sf"/>
</dbReference>
<protein>
    <recommendedName>
        <fullName evidence="1">Amine oxidase domain-containing protein</fullName>
    </recommendedName>
</protein>
<reference evidence="2 3" key="1">
    <citation type="submission" date="2019-04" db="EMBL/GenBank/DDBJ databases">
        <title>Fungal friends and foes A comparative genomics study of 23 Aspergillus species from section Flavi.</title>
        <authorList>
            <consortium name="DOE Joint Genome Institute"/>
            <person name="Kjaerbolling I."/>
            <person name="Vesth T.C."/>
            <person name="Frisvad J.C."/>
            <person name="Nybo J.L."/>
            <person name="Theobald S."/>
            <person name="Kildgaard S."/>
            <person name="Petersen T.I."/>
            <person name="Kuo A."/>
            <person name="Sato A."/>
            <person name="Lyhne E.K."/>
            <person name="Kogle M.E."/>
            <person name="Wiebenga A."/>
            <person name="Kun R.S."/>
            <person name="Lubbers R.J."/>
            <person name="Makela M.R."/>
            <person name="Barry K."/>
            <person name="Chovatia M."/>
            <person name="Clum A."/>
            <person name="Daum C."/>
            <person name="Haridas S."/>
            <person name="He G."/>
            <person name="LaButti K."/>
            <person name="Lipzen A."/>
            <person name="Mondo S."/>
            <person name="Pangilinan J."/>
            <person name="Riley R."/>
            <person name="Salamov A."/>
            <person name="Simmons B.A."/>
            <person name="Magnuson J.K."/>
            <person name="Henrissat B."/>
            <person name="Mortensen U.H."/>
            <person name="Larsen T.O."/>
            <person name="De vries R.P."/>
            <person name="Grigoriev I.V."/>
            <person name="Machida M."/>
            <person name="Baker S.E."/>
            <person name="Andersen M.R."/>
        </authorList>
    </citation>
    <scope>NUCLEOTIDE SEQUENCE [LARGE SCALE GENOMIC DNA]</scope>
    <source>
        <strain evidence="2 3">CBS 117635</strain>
    </source>
</reference>
<dbReference type="SUPFAM" id="SSF51905">
    <property type="entry name" value="FAD/NAD(P)-binding domain"/>
    <property type="match status" value="1"/>
</dbReference>
<dbReference type="Gene3D" id="3.50.50.60">
    <property type="entry name" value="FAD/NAD(P)-binding domain"/>
    <property type="match status" value="1"/>
</dbReference>
<dbReference type="GO" id="GO:0016491">
    <property type="term" value="F:oxidoreductase activity"/>
    <property type="evidence" value="ECO:0007669"/>
    <property type="project" value="InterPro"/>
</dbReference>
<keyword evidence="3" id="KW-1185">Reference proteome</keyword>
<accession>A0A5N6ITF9</accession>
<organism evidence="2 3">
    <name type="scientific">Aspergillus minisclerotigenes</name>
    <dbReference type="NCBI Taxonomy" id="656917"/>
    <lineage>
        <taxon>Eukaryota</taxon>
        <taxon>Fungi</taxon>
        <taxon>Dikarya</taxon>
        <taxon>Ascomycota</taxon>
        <taxon>Pezizomycotina</taxon>
        <taxon>Eurotiomycetes</taxon>
        <taxon>Eurotiomycetidae</taxon>
        <taxon>Eurotiales</taxon>
        <taxon>Aspergillaceae</taxon>
        <taxon>Aspergillus</taxon>
        <taxon>Aspergillus subgen. Circumdati</taxon>
    </lineage>
</organism>
<proteinExistence type="predicted"/>
<dbReference type="InterPro" id="IPR050281">
    <property type="entry name" value="Flavin_monoamine_oxidase"/>
</dbReference>
<dbReference type="AlphaFoldDB" id="A0A5N6ITF9"/>
<evidence type="ECO:0000313" key="2">
    <source>
        <dbReference type="EMBL" id="KAB8269951.1"/>
    </source>
</evidence>
<dbReference type="PANTHER" id="PTHR10742:SF410">
    <property type="entry name" value="LYSINE-SPECIFIC HISTONE DEMETHYLASE 2"/>
    <property type="match status" value="1"/>
</dbReference>
<dbReference type="Proteomes" id="UP000326289">
    <property type="component" value="Unassembled WGS sequence"/>
</dbReference>
<dbReference type="EMBL" id="ML732838">
    <property type="protein sequence ID" value="KAB8269951.1"/>
    <property type="molecule type" value="Genomic_DNA"/>
</dbReference>
<name>A0A5N6ITF9_9EURO</name>
<dbReference type="Pfam" id="PF01593">
    <property type="entry name" value="Amino_oxidase"/>
    <property type="match status" value="1"/>
</dbReference>
<dbReference type="PANTHER" id="PTHR10742">
    <property type="entry name" value="FLAVIN MONOAMINE OXIDASE"/>
    <property type="match status" value="1"/>
</dbReference>
<dbReference type="InterPro" id="IPR002937">
    <property type="entry name" value="Amino_oxidase"/>
</dbReference>
<feature type="domain" description="Amine oxidase" evidence="1">
    <location>
        <begin position="1"/>
        <end position="65"/>
    </location>
</feature>
<evidence type="ECO:0000313" key="3">
    <source>
        <dbReference type="Proteomes" id="UP000326289"/>
    </source>
</evidence>
<evidence type="ECO:0000259" key="1">
    <source>
        <dbReference type="Pfam" id="PF01593"/>
    </source>
</evidence>